<gene>
    <name evidence="4" type="ORF">Daesc_005612</name>
</gene>
<dbReference type="InterPro" id="IPR036291">
    <property type="entry name" value="NAD(P)-bd_dom_sf"/>
</dbReference>
<reference evidence="4 5" key="1">
    <citation type="journal article" date="2024" name="Front Chem Biol">
        <title>Unveiling the potential of Daldinia eschscholtzii MFLUCC 19-0629 through bioactivity and bioinformatics studies for enhanced sustainable agriculture production.</title>
        <authorList>
            <person name="Brooks S."/>
            <person name="Weaver J.A."/>
            <person name="Klomchit A."/>
            <person name="Alharthi S.A."/>
            <person name="Onlamun T."/>
            <person name="Nurani R."/>
            <person name="Vong T.K."/>
            <person name="Alberti F."/>
            <person name="Greco C."/>
        </authorList>
    </citation>
    <scope>NUCLEOTIDE SEQUENCE [LARGE SCALE GENOMIC DNA]</scope>
    <source>
        <strain evidence="4">MFLUCC 19-0629</strain>
    </source>
</reference>
<dbReference type="InterPro" id="IPR020904">
    <property type="entry name" value="Sc_DH/Rdtase_CS"/>
</dbReference>
<dbReference type="Gene3D" id="3.30.9.60">
    <property type="match status" value="1"/>
</dbReference>
<dbReference type="InterPro" id="IPR002347">
    <property type="entry name" value="SDR_fam"/>
</dbReference>
<protein>
    <recommendedName>
        <fullName evidence="3">Ketoreductase domain-containing protein</fullName>
    </recommendedName>
</protein>
<evidence type="ECO:0000256" key="1">
    <source>
        <dbReference type="ARBA" id="ARBA00022857"/>
    </source>
</evidence>
<dbReference type="PROSITE" id="PS00061">
    <property type="entry name" value="ADH_SHORT"/>
    <property type="match status" value="1"/>
</dbReference>
<dbReference type="Gene3D" id="3.40.50.720">
    <property type="entry name" value="NAD(P)-binding Rossmann-like Domain"/>
    <property type="match status" value="1"/>
</dbReference>
<dbReference type="PRINTS" id="PR00080">
    <property type="entry name" value="SDRFAMILY"/>
</dbReference>
<proteinExistence type="predicted"/>
<dbReference type="Proteomes" id="UP001369815">
    <property type="component" value="Unassembled WGS sequence"/>
</dbReference>
<dbReference type="InterPro" id="IPR054707">
    <property type="entry name" value="DhpH_subs-bd"/>
</dbReference>
<dbReference type="SUPFAM" id="SSF51735">
    <property type="entry name" value="NAD(P)-binding Rossmann-fold domains"/>
    <property type="match status" value="1"/>
</dbReference>
<dbReference type="SUPFAM" id="SSF54373">
    <property type="entry name" value="FAD-linked reductases, C-terminal domain"/>
    <property type="match status" value="1"/>
</dbReference>
<name>A0AAX6MKX2_9PEZI</name>
<comment type="caution">
    <text evidence="4">The sequence shown here is derived from an EMBL/GenBank/DDBJ whole genome shotgun (WGS) entry which is preliminary data.</text>
</comment>
<dbReference type="GO" id="GO:0016491">
    <property type="term" value="F:oxidoreductase activity"/>
    <property type="evidence" value="ECO:0007669"/>
    <property type="project" value="UniProtKB-KW"/>
</dbReference>
<dbReference type="Pfam" id="PF00106">
    <property type="entry name" value="adh_short"/>
    <property type="match status" value="1"/>
</dbReference>
<dbReference type="EMBL" id="JBANMG010000005">
    <property type="protein sequence ID" value="KAK6953310.1"/>
    <property type="molecule type" value="Genomic_DNA"/>
</dbReference>
<dbReference type="PRINTS" id="PR00081">
    <property type="entry name" value="GDHRDH"/>
</dbReference>
<dbReference type="SMART" id="SM00822">
    <property type="entry name" value="PKS_KR"/>
    <property type="match status" value="1"/>
</dbReference>
<evidence type="ECO:0000256" key="2">
    <source>
        <dbReference type="ARBA" id="ARBA00023002"/>
    </source>
</evidence>
<dbReference type="CDD" id="cd05374">
    <property type="entry name" value="17beta-HSD-like_SDR_c"/>
    <property type="match status" value="1"/>
</dbReference>
<feature type="domain" description="Ketoreductase" evidence="3">
    <location>
        <begin position="11"/>
        <end position="189"/>
    </location>
</feature>
<keyword evidence="1" id="KW-0521">NADP</keyword>
<organism evidence="4 5">
    <name type="scientific">Daldinia eschscholtzii</name>
    <dbReference type="NCBI Taxonomy" id="292717"/>
    <lineage>
        <taxon>Eukaryota</taxon>
        <taxon>Fungi</taxon>
        <taxon>Dikarya</taxon>
        <taxon>Ascomycota</taxon>
        <taxon>Pezizomycotina</taxon>
        <taxon>Sordariomycetes</taxon>
        <taxon>Xylariomycetidae</taxon>
        <taxon>Xylariales</taxon>
        <taxon>Hypoxylaceae</taxon>
        <taxon>Daldinia</taxon>
    </lineage>
</organism>
<dbReference type="PANTHER" id="PTHR47469:SF2">
    <property type="entry name" value="OS06G0597600 PROTEIN"/>
    <property type="match status" value="1"/>
</dbReference>
<keyword evidence="5" id="KW-1185">Reference proteome</keyword>
<evidence type="ECO:0000313" key="5">
    <source>
        <dbReference type="Proteomes" id="UP001369815"/>
    </source>
</evidence>
<sequence>MAPDASPERQLTWLITGCSSGFGLALTRLAQANGHKVIATSRNPSRTPDLVEHITKNGGEWLRLDQKEKDCGHVVEEVEARGQAIDVLVNSAGIGMAGPAELFTEEEVEHVMETNFFGPYRLMRAAAPHMRKRRSGVIVNFSSGSGVEASQSLGVYGASKAALDGVTKTFHKEMQDFNVRVILLHLGAFNTPMVTKTGAISKSIYPEYKGTITEQIYTALSTGKFAVHGDHVKATQAIYDLVVGKGIGEGREKEMILPLGRDMAERIREHRDRIDHTMEVGGSLGGLATGLALKALGHDTTILERNPAPLLQDQGAGIVAGGDTLELFNRYNRCDRPFAVRSDRRQYLDRDGNVVHKVETVQYMTSWDLAYYLMRANYDGIKSPYCKVPEPAPEHGKATHLHDRQVVRFNSEGDGIRVHWKSSQGEEGSIFGDILIGADGPSSTIRKILEPEVERKYAGYCALRGTVIETEASESAREAFSHRFTFFHSPGIQILAYLIPGKDGTIEPGQRLINFVYYTNFPEGSAELEEIMTDKDGRRRQITVPPGAINPDAWEKQRRLARERLPPQFAEIVCGTKKPFVQAVTDVLTPQNEYLDGKVVLIGDALAGFRPHTVASTSQAAFDAMIYADYIAGKISREEWKRETIGFARYIQKRGVDMGIRSQYQDLPLNEHINDRNRASVPREQEVFPEWATVI</sequence>
<dbReference type="InterPro" id="IPR057326">
    <property type="entry name" value="KR_dom"/>
</dbReference>
<evidence type="ECO:0000313" key="4">
    <source>
        <dbReference type="EMBL" id="KAK6953310.1"/>
    </source>
</evidence>
<dbReference type="InterPro" id="IPR036188">
    <property type="entry name" value="FAD/NAD-bd_sf"/>
</dbReference>
<evidence type="ECO:0000259" key="3">
    <source>
        <dbReference type="SMART" id="SM00822"/>
    </source>
</evidence>
<dbReference type="SUPFAM" id="SSF51905">
    <property type="entry name" value="FAD/NAD(P)-binding domain"/>
    <property type="match status" value="1"/>
</dbReference>
<keyword evidence="2" id="KW-0560">Oxidoreductase</keyword>
<dbReference type="Pfam" id="PF22607">
    <property type="entry name" value="FAD_binding-like"/>
    <property type="match status" value="1"/>
</dbReference>
<dbReference type="AlphaFoldDB" id="A0AAX6MKX2"/>
<dbReference type="InterPro" id="IPR053212">
    <property type="entry name" value="DHP_3-monooxygenase"/>
</dbReference>
<dbReference type="PANTHER" id="PTHR47469">
    <property type="entry name" value="MONOOXYGENASE-LIKE"/>
    <property type="match status" value="1"/>
</dbReference>
<accession>A0AAX6MKX2</accession>